<feature type="transmembrane region" description="Helical" evidence="1">
    <location>
        <begin position="246"/>
        <end position="270"/>
    </location>
</feature>
<dbReference type="KEGG" id="prv:G7070_13220"/>
<evidence type="ECO:0000313" key="2">
    <source>
        <dbReference type="EMBL" id="QIK73045.1"/>
    </source>
</evidence>
<feature type="transmembrane region" description="Helical" evidence="1">
    <location>
        <begin position="133"/>
        <end position="155"/>
    </location>
</feature>
<dbReference type="RefSeq" id="WP_166234116.1">
    <property type="nucleotide sequence ID" value="NZ_CP049865.1"/>
</dbReference>
<proteinExistence type="predicted"/>
<accession>A0A6G7Y8A4</accession>
<gene>
    <name evidence="2" type="ORF">G7070_13220</name>
</gene>
<feature type="transmembrane region" description="Helical" evidence="1">
    <location>
        <begin position="203"/>
        <end position="226"/>
    </location>
</feature>
<keyword evidence="1" id="KW-0812">Transmembrane</keyword>
<feature type="transmembrane region" description="Helical" evidence="1">
    <location>
        <begin position="306"/>
        <end position="324"/>
    </location>
</feature>
<sequence>MEANPDVSLTVARPDEDAVGAAHPRWTYLPWPLAATLWTLGAAVAGWVASAALPVVAWVAASRTPALVVFEATGETWLAAHGAPAHLGGVLIDLMPLGITLLAVAACAAAAHHAADQWVLPEDADAATRWKSVAAVAGTCVATYAVAALIMAPIVGGADQVGPAVAGAFGVVLLGAVPGAALGLDAHPFADAPAWAARAPRAVAAGLGSLTLGSAAVALTALVAHWPRVQEVQAGLDVDAVGTATLTLAQLVYLPTILLWAGSFMLGAGLTLGPQGLLVPGHVEVAALPAVPVFGALPTVSTEADWAWLALGVAAGIAAGVVMVRGTEPTWLEAAWRGAIAGAASGAVWAAASWFAVGDLGTRALAGLGPRFPELWLFAVGPLAVAGALGGLAVLGVRAVRARRGEAPEPG</sequence>
<protein>
    <submittedName>
        <fullName evidence="2">Uncharacterized protein</fullName>
    </submittedName>
</protein>
<keyword evidence="1" id="KW-0472">Membrane</keyword>
<dbReference type="Pfam" id="PF19877">
    <property type="entry name" value="DUF6350"/>
    <property type="match status" value="1"/>
</dbReference>
<reference evidence="2 3" key="1">
    <citation type="submission" date="2020-03" db="EMBL/GenBank/DDBJ databases">
        <title>Propioniciclava sp. nov., isolated from Hydrophilus acuminatus.</title>
        <authorList>
            <person name="Hyun D.-W."/>
            <person name="Bae J.-W."/>
        </authorList>
    </citation>
    <scope>NUCLEOTIDE SEQUENCE [LARGE SCALE GENOMIC DNA]</scope>
    <source>
        <strain evidence="2 3">HDW11</strain>
    </source>
</reference>
<evidence type="ECO:0000313" key="3">
    <source>
        <dbReference type="Proteomes" id="UP000501058"/>
    </source>
</evidence>
<evidence type="ECO:0000256" key="1">
    <source>
        <dbReference type="SAM" id="Phobius"/>
    </source>
</evidence>
<dbReference type="AlphaFoldDB" id="A0A6G7Y8A4"/>
<feature type="transmembrane region" description="Helical" evidence="1">
    <location>
        <begin position="35"/>
        <end position="61"/>
    </location>
</feature>
<keyword evidence="3" id="KW-1185">Reference proteome</keyword>
<dbReference type="EMBL" id="CP049865">
    <property type="protein sequence ID" value="QIK73045.1"/>
    <property type="molecule type" value="Genomic_DNA"/>
</dbReference>
<feature type="transmembrane region" description="Helical" evidence="1">
    <location>
        <begin position="161"/>
        <end position="182"/>
    </location>
</feature>
<organism evidence="2 3">
    <name type="scientific">Propioniciclava coleopterorum</name>
    <dbReference type="NCBI Taxonomy" id="2714937"/>
    <lineage>
        <taxon>Bacteria</taxon>
        <taxon>Bacillati</taxon>
        <taxon>Actinomycetota</taxon>
        <taxon>Actinomycetes</taxon>
        <taxon>Propionibacteriales</taxon>
        <taxon>Propionibacteriaceae</taxon>
        <taxon>Propioniciclava</taxon>
    </lineage>
</organism>
<dbReference type="InterPro" id="IPR045931">
    <property type="entry name" value="DUF6350"/>
</dbReference>
<dbReference type="Proteomes" id="UP000501058">
    <property type="component" value="Chromosome"/>
</dbReference>
<feature type="transmembrane region" description="Helical" evidence="1">
    <location>
        <begin position="94"/>
        <end position="112"/>
    </location>
</feature>
<feature type="transmembrane region" description="Helical" evidence="1">
    <location>
        <begin position="336"/>
        <end position="355"/>
    </location>
</feature>
<name>A0A6G7Y8A4_9ACTN</name>
<feature type="transmembrane region" description="Helical" evidence="1">
    <location>
        <begin position="375"/>
        <end position="397"/>
    </location>
</feature>
<keyword evidence="1" id="KW-1133">Transmembrane helix</keyword>